<evidence type="ECO:0000256" key="2">
    <source>
        <dbReference type="ARBA" id="ARBA00022723"/>
    </source>
</evidence>
<accession>A0AAV1S787</accession>
<evidence type="ECO:0000313" key="10">
    <source>
        <dbReference type="Proteomes" id="UP001314170"/>
    </source>
</evidence>
<dbReference type="GO" id="GO:0008270">
    <property type="term" value="F:zinc ion binding"/>
    <property type="evidence" value="ECO:0007669"/>
    <property type="project" value="UniProtKB-KW"/>
</dbReference>
<feature type="region of interest" description="Disordered" evidence="6">
    <location>
        <begin position="1"/>
        <end position="48"/>
    </location>
</feature>
<sequence length="373" mass="42227">MRTKSGGVKPRFAKSRQKPPSSATLRPFPLVNPDDDDDDDDFSKRSGRSTDDCNVADGDDWMEVEACLICNGRGELLVCCVIDCPVSVHEKCAKFKLTFDDLGRFYCPYCSYKREVARAKELMKQAVLAKKVLSGFIDSELVAGEPSGGRERRDNGKSVEFDGAEQQAQMEEYCRDNGKGLEVDDAEQQAQMEDGCRDNGNGLEYDDAEQQAQMEEDCREDVKGVEFGGAEQQAQMEDGCRDNGKGLEFDDAEQEAQMEKDCRGNEMDDALRGAKPSKKAPSQLHTTAEKEAKNENKTVTPPKKSRQRWEFPKAPRQRLRWTSEEEDMLKEGVEKFAKPGQKNIPWKKILDFGRQVFDSTRTPTDLKEKWRRI</sequence>
<evidence type="ECO:0000313" key="9">
    <source>
        <dbReference type="EMBL" id="CAK7345982.1"/>
    </source>
</evidence>
<dbReference type="CDD" id="cd11660">
    <property type="entry name" value="SANT_TRF"/>
    <property type="match status" value="1"/>
</dbReference>
<dbReference type="SUPFAM" id="SSF57903">
    <property type="entry name" value="FYVE/PHD zinc finger"/>
    <property type="match status" value="1"/>
</dbReference>
<evidence type="ECO:0000256" key="5">
    <source>
        <dbReference type="ARBA" id="ARBA00023242"/>
    </source>
</evidence>
<keyword evidence="10" id="KW-1185">Reference proteome</keyword>
<evidence type="ECO:0000256" key="4">
    <source>
        <dbReference type="ARBA" id="ARBA00022833"/>
    </source>
</evidence>
<dbReference type="InterPro" id="IPR001965">
    <property type="entry name" value="Znf_PHD"/>
</dbReference>
<dbReference type="InterPro" id="IPR009057">
    <property type="entry name" value="Homeodomain-like_sf"/>
</dbReference>
<feature type="compositionally biased region" description="Basic and acidic residues" evidence="6">
    <location>
        <begin position="257"/>
        <end position="272"/>
    </location>
</feature>
<dbReference type="InterPro" id="IPR011011">
    <property type="entry name" value="Znf_FYVE_PHD"/>
</dbReference>
<evidence type="ECO:0000256" key="1">
    <source>
        <dbReference type="ARBA" id="ARBA00004123"/>
    </source>
</evidence>
<dbReference type="PROSITE" id="PS51294">
    <property type="entry name" value="HTH_MYB"/>
    <property type="match status" value="1"/>
</dbReference>
<dbReference type="GO" id="GO:0005634">
    <property type="term" value="C:nucleus"/>
    <property type="evidence" value="ECO:0007669"/>
    <property type="project" value="UniProtKB-SubCell"/>
</dbReference>
<dbReference type="SUPFAM" id="SSF46689">
    <property type="entry name" value="Homeodomain-like"/>
    <property type="match status" value="1"/>
</dbReference>
<dbReference type="InterPro" id="IPR019786">
    <property type="entry name" value="Zinc_finger_PHD-type_CS"/>
</dbReference>
<feature type="compositionally biased region" description="Basic and acidic residues" evidence="6">
    <location>
        <begin position="287"/>
        <end position="296"/>
    </location>
</feature>
<dbReference type="InterPro" id="IPR013083">
    <property type="entry name" value="Znf_RING/FYVE/PHD"/>
</dbReference>
<feature type="domain" description="Myb-like" evidence="7">
    <location>
        <begin position="313"/>
        <end position="373"/>
    </location>
</feature>
<evidence type="ECO:0000259" key="7">
    <source>
        <dbReference type="PROSITE" id="PS50090"/>
    </source>
</evidence>
<keyword evidence="5" id="KW-0539">Nucleus</keyword>
<organism evidence="9 10">
    <name type="scientific">Dovyalis caffra</name>
    <dbReference type="NCBI Taxonomy" id="77055"/>
    <lineage>
        <taxon>Eukaryota</taxon>
        <taxon>Viridiplantae</taxon>
        <taxon>Streptophyta</taxon>
        <taxon>Embryophyta</taxon>
        <taxon>Tracheophyta</taxon>
        <taxon>Spermatophyta</taxon>
        <taxon>Magnoliopsida</taxon>
        <taxon>eudicotyledons</taxon>
        <taxon>Gunneridae</taxon>
        <taxon>Pentapetalae</taxon>
        <taxon>rosids</taxon>
        <taxon>fabids</taxon>
        <taxon>Malpighiales</taxon>
        <taxon>Salicaceae</taxon>
        <taxon>Flacourtieae</taxon>
        <taxon>Dovyalis</taxon>
    </lineage>
</organism>
<evidence type="ECO:0008006" key="11">
    <source>
        <dbReference type="Google" id="ProtNLM"/>
    </source>
</evidence>
<dbReference type="PROSITE" id="PS50090">
    <property type="entry name" value="MYB_LIKE"/>
    <property type="match status" value="1"/>
</dbReference>
<dbReference type="Proteomes" id="UP001314170">
    <property type="component" value="Unassembled WGS sequence"/>
</dbReference>
<evidence type="ECO:0000259" key="8">
    <source>
        <dbReference type="PROSITE" id="PS51294"/>
    </source>
</evidence>
<feature type="region of interest" description="Disordered" evidence="6">
    <location>
        <begin position="227"/>
        <end position="323"/>
    </location>
</feature>
<dbReference type="Gene3D" id="3.30.40.10">
    <property type="entry name" value="Zinc/RING finger domain, C3HC4 (zinc finger)"/>
    <property type="match status" value="1"/>
</dbReference>
<feature type="compositionally biased region" description="Basic and acidic residues" evidence="6">
    <location>
        <begin position="238"/>
        <end position="248"/>
    </location>
</feature>
<dbReference type="InterPro" id="IPR017930">
    <property type="entry name" value="Myb_dom"/>
</dbReference>
<dbReference type="EMBL" id="CAWUPB010001173">
    <property type="protein sequence ID" value="CAK7345982.1"/>
    <property type="molecule type" value="Genomic_DNA"/>
</dbReference>
<evidence type="ECO:0000256" key="3">
    <source>
        <dbReference type="ARBA" id="ARBA00022771"/>
    </source>
</evidence>
<dbReference type="InterPro" id="IPR001005">
    <property type="entry name" value="SANT/Myb"/>
</dbReference>
<dbReference type="PANTHER" id="PTHR47863:SF5">
    <property type="entry name" value="HOMEODOMAIN-LIKE PROTEIN WITH RING_FYVE_PHD-TYPE ZINC FINGER DOMAIN-CONTAINING PROTEIN-RELATED"/>
    <property type="match status" value="1"/>
</dbReference>
<gene>
    <name evidence="9" type="ORF">DCAF_LOCUS18645</name>
</gene>
<feature type="domain" description="HTH myb-type" evidence="8">
    <location>
        <begin position="313"/>
        <end position="373"/>
    </location>
</feature>
<dbReference type="PROSITE" id="PS01359">
    <property type="entry name" value="ZF_PHD_1"/>
    <property type="match status" value="1"/>
</dbReference>
<dbReference type="SMART" id="SM00249">
    <property type="entry name" value="PHD"/>
    <property type="match status" value="1"/>
</dbReference>
<evidence type="ECO:0000256" key="6">
    <source>
        <dbReference type="SAM" id="MobiDB-lite"/>
    </source>
</evidence>
<dbReference type="Pfam" id="PF00249">
    <property type="entry name" value="Myb_DNA-binding"/>
    <property type="match status" value="1"/>
</dbReference>
<keyword evidence="3" id="KW-0863">Zinc-finger</keyword>
<keyword evidence="4" id="KW-0862">Zinc</keyword>
<dbReference type="Gene3D" id="1.10.10.60">
    <property type="entry name" value="Homeodomain-like"/>
    <property type="match status" value="1"/>
</dbReference>
<dbReference type="AlphaFoldDB" id="A0AAV1S787"/>
<comment type="subcellular location">
    <subcellularLocation>
        <location evidence="1">Nucleus</location>
    </subcellularLocation>
</comment>
<comment type="caution">
    <text evidence="9">The sequence shown here is derived from an EMBL/GenBank/DDBJ whole genome shotgun (WGS) entry which is preliminary data.</text>
</comment>
<name>A0AAV1S787_9ROSI</name>
<protein>
    <recommendedName>
        <fullName evidence="11">Myb-like domain-containing protein</fullName>
    </recommendedName>
</protein>
<reference evidence="9 10" key="1">
    <citation type="submission" date="2024-01" db="EMBL/GenBank/DDBJ databases">
        <authorList>
            <person name="Waweru B."/>
        </authorList>
    </citation>
    <scope>NUCLEOTIDE SEQUENCE [LARGE SCALE GENOMIC DNA]</scope>
</reference>
<keyword evidence="2" id="KW-0479">Metal-binding</keyword>
<proteinExistence type="predicted"/>
<dbReference type="PANTHER" id="PTHR47863">
    <property type="entry name" value="RING/FYVE/PHD ZINC FINGER SUPERFAMILY PROTEIN"/>
    <property type="match status" value="1"/>
</dbReference>